<reference evidence="3 4" key="2">
    <citation type="submission" date="2020-07" db="EMBL/GenBank/DDBJ databases">
        <title>Genome assembly of wild tea tree DASZ reveals pedigree and selection history of tea varieties.</title>
        <authorList>
            <person name="Zhang W."/>
        </authorList>
    </citation>
    <scope>NUCLEOTIDE SEQUENCE [LARGE SCALE GENOMIC DNA]</scope>
    <source>
        <strain evidence="4">cv. G240</strain>
        <tissue evidence="3">Leaf</tissue>
    </source>
</reference>
<feature type="region of interest" description="Disordered" evidence="1">
    <location>
        <begin position="284"/>
        <end position="333"/>
    </location>
</feature>
<organism evidence="3 4">
    <name type="scientific">Camellia sinensis</name>
    <name type="common">Tea plant</name>
    <name type="synonym">Thea sinensis</name>
    <dbReference type="NCBI Taxonomy" id="4442"/>
    <lineage>
        <taxon>Eukaryota</taxon>
        <taxon>Viridiplantae</taxon>
        <taxon>Streptophyta</taxon>
        <taxon>Embryophyta</taxon>
        <taxon>Tracheophyta</taxon>
        <taxon>Spermatophyta</taxon>
        <taxon>Magnoliopsida</taxon>
        <taxon>eudicotyledons</taxon>
        <taxon>Gunneridae</taxon>
        <taxon>Pentapetalae</taxon>
        <taxon>asterids</taxon>
        <taxon>Ericales</taxon>
        <taxon>Theaceae</taxon>
        <taxon>Camellia</taxon>
    </lineage>
</organism>
<dbReference type="Proteomes" id="UP000593564">
    <property type="component" value="Unassembled WGS sequence"/>
</dbReference>
<sequence>MVAGSRIEGGTQILSARVLKIIQSIKQIVHNHSDAEIYAALKEYNMDPNETAQKLLNQDPFHEVRRKRDKKKENVGYKGLMELRKPSEFAGQGMKFSTSDRGVRRGGYGRNVTSGGSREFRVVKDNRINQNTNREMKPLLVQYSTSASEQVNPHVSEKGSSTGTSHNQKSSGARYSSQGSAMPTVSHRRQSRDSNSSSTTGNELQEERRAPVPTVVTQEHGSKPNDSQPHSTTLASNHSVVGVYSSSSDPVHVPSPDSRSAATIGAIKREFGVVGVRRQSYENSVTPSSAQSSSFSNLHLGKDGSSSGESFRPFVATSKSDQSGQTNITDSVVPSMSVSRSFLSNQYNNRPHQQIMGHQKVSQPNKEWKPKLSKKSSHNGPGVIGTPAKSVPHHTENPKDLETDAAQVQDKPSQVNNYENQNVIIAEHIRVAESDRCRLTFGSFGAEFDSSRDFVSESHTVGSAENSSVELCTSSLSASAPEFSSDDISASKHVDLLDDQVRNSGSNSPASGAISDNQMSDKKESSSPPNLDSYSDIGLVRDDSPSYTPSESQHQQDAPELPNFSAYDPQTGYDIPYFRPSMDETVRGHGLPSPQEALSSHTANSVPTSAIAMVQQQQQPVAQMYPQLHVSHFANLMPYRQFLSPVYVPPMPMPGYSSNATYPHPSNGSSYLLMPGGSSHLGANSLKYGIQQFKPVPGGSPTGFGNFTSSTGYAMNAQGVVGGATGLDDSSRLKYKDGSLYVPNPQAETSEIWIQNPRELPGLQSASYYNMPGQTPHAAYLPSHTGHAASFNAAAAAQSSHMQFPGLYHPPPQPTAIASPHHLGPAMGGNVGVGVAAATPGTQVGAYQQPQLGHLNWTTNF</sequence>
<feature type="compositionally biased region" description="Polar residues" evidence="1">
    <location>
        <begin position="317"/>
        <end position="333"/>
    </location>
</feature>
<feature type="region of interest" description="Disordered" evidence="1">
    <location>
        <begin position="350"/>
        <end position="398"/>
    </location>
</feature>
<feature type="compositionally biased region" description="Polar residues" evidence="1">
    <location>
        <begin position="545"/>
        <end position="556"/>
    </location>
</feature>
<feature type="compositionally biased region" description="Polar residues" evidence="1">
    <location>
        <begin position="193"/>
        <end position="203"/>
    </location>
</feature>
<proteinExistence type="predicted"/>
<feature type="region of interest" description="Disordered" evidence="1">
    <location>
        <begin position="92"/>
        <end position="117"/>
    </location>
</feature>
<name>A0A7J7FU24_CAMSI</name>
<protein>
    <recommendedName>
        <fullName evidence="2">GBF-interacting protein 1 N-terminal domain-containing protein</fullName>
    </recommendedName>
</protein>
<evidence type="ECO:0000256" key="1">
    <source>
        <dbReference type="SAM" id="MobiDB-lite"/>
    </source>
</evidence>
<feature type="compositionally biased region" description="Polar residues" evidence="1">
    <location>
        <begin position="502"/>
        <end position="518"/>
    </location>
</feature>
<dbReference type="PANTHER" id="PTHR47070:SF2">
    <property type="entry name" value="OS06G0206100 PROTEIN"/>
    <property type="match status" value="1"/>
</dbReference>
<feature type="compositionally biased region" description="Polar residues" evidence="1">
    <location>
        <begin position="144"/>
        <end position="183"/>
    </location>
</feature>
<dbReference type="PANTHER" id="PTHR47070">
    <property type="entry name" value="HYDROXYPROLINE-RICH GLYCOPROTEIN-LIKE"/>
    <property type="match status" value="1"/>
</dbReference>
<keyword evidence="4" id="KW-1185">Reference proteome</keyword>
<evidence type="ECO:0000313" key="4">
    <source>
        <dbReference type="Proteomes" id="UP000593564"/>
    </source>
</evidence>
<gene>
    <name evidence="3" type="ORF">HYC85_028064</name>
</gene>
<evidence type="ECO:0000313" key="3">
    <source>
        <dbReference type="EMBL" id="KAF5931893.1"/>
    </source>
</evidence>
<dbReference type="InterPro" id="IPR009060">
    <property type="entry name" value="UBA-like_sf"/>
</dbReference>
<feature type="region of interest" description="Disordered" evidence="1">
    <location>
        <begin position="144"/>
        <end position="234"/>
    </location>
</feature>
<dbReference type="SUPFAM" id="SSF46934">
    <property type="entry name" value="UBA-like"/>
    <property type="match status" value="1"/>
</dbReference>
<dbReference type="AlphaFoldDB" id="A0A7J7FU24"/>
<feature type="compositionally biased region" description="Polar residues" evidence="1">
    <location>
        <begin position="284"/>
        <end position="297"/>
    </location>
</feature>
<comment type="caution">
    <text evidence="3">The sequence shown here is derived from an EMBL/GenBank/DDBJ whole genome shotgun (WGS) entry which is preliminary data.</text>
</comment>
<dbReference type="InterPro" id="IPR009719">
    <property type="entry name" value="GIP1_N"/>
</dbReference>
<feature type="domain" description="GBF-interacting protein 1 N-terminal" evidence="2">
    <location>
        <begin position="16"/>
        <end position="73"/>
    </location>
</feature>
<feature type="compositionally biased region" description="Polar residues" evidence="1">
    <location>
        <begin position="215"/>
        <end position="234"/>
    </location>
</feature>
<reference evidence="4" key="1">
    <citation type="journal article" date="2020" name="Nat. Commun.">
        <title>Genome assembly of wild tea tree DASZ reveals pedigree and selection history of tea varieties.</title>
        <authorList>
            <person name="Zhang W."/>
            <person name="Zhang Y."/>
            <person name="Qiu H."/>
            <person name="Guo Y."/>
            <person name="Wan H."/>
            <person name="Zhang X."/>
            <person name="Scossa F."/>
            <person name="Alseekh S."/>
            <person name="Zhang Q."/>
            <person name="Wang P."/>
            <person name="Xu L."/>
            <person name="Schmidt M.H."/>
            <person name="Jia X."/>
            <person name="Li D."/>
            <person name="Zhu A."/>
            <person name="Guo F."/>
            <person name="Chen W."/>
            <person name="Ni D."/>
            <person name="Usadel B."/>
            <person name="Fernie A.R."/>
            <person name="Wen W."/>
        </authorList>
    </citation>
    <scope>NUCLEOTIDE SEQUENCE [LARGE SCALE GENOMIC DNA]</scope>
    <source>
        <strain evidence="4">cv. G240</strain>
    </source>
</reference>
<feature type="region of interest" description="Disordered" evidence="1">
    <location>
        <begin position="500"/>
        <end position="566"/>
    </location>
</feature>
<evidence type="ECO:0000259" key="2">
    <source>
        <dbReference type="Pfam" id="PF06972"/>
    </source>
</evidence>
<dbReference type="EMBL" id="JACBKZ010000014">
    <property type="protein sequence ID" value="KAF5931893.1"/>
    <property type="molecule type" value="Genomic_DNA"/>
</dbReference>
<accession>A0A7J7FU24</accession>
<dbReference type="Pfam" id="PF06972">
    <property type="entry name" value="GIP1_N"/>
    <property type="match status" value="1"/>
</dbReference>